<name>A0A9P4HGF7_9PLEO</name>
<sequence>MFAQEKEITKLWIDKECIYQREGDEHLYPHDHEHGVQMMDVVYGDSTCDTVTPKFKSTNKLAGVHKVIARILSDPRWSRGWIFQEDHLASARMELLIPCSKHFERGSGYDFGSVAGELQVCVADFRKAVTLFHKAHPKGKRNRSIKELLSRAKQYNIYNKRVYKSCTAQRNRDLVGSGSRVLTHGTRSPKANTKRNHTYISLYPTMTKSVLDDIRSRSLEHDKDRVPILANALRFTERLDISDSSPLVRAESFGLSAILFALILMNGEILRTSEYEDLPSEQDIMNCTLPKYLERCEYLFNAPSLQHQQSFISKCRMISPKITRRGVETRGFLFKLLPCTNSDRRGSWRNTVRLNKFEIRELLREKKTWKKPQDHHLDLLAHNIIEALIEKLEDIWPGSALAEYLERKLKRDRDPRQPLTRSDTLALDMMSVVSRALLGGDELHLARLASSNDNAKPAAIFVKPEPNGWATDHARNKFTGSQTPTPTIFVSWNNPTSKFAQESWASLQIAAFDNKGQRTDRDISGGRGFLRSYGWVNGVCAFEGKHMKEYVFPVPGILEVNGGADRVARNRKRKRGADYDED</sequence>
<accession>A0A9P4HGF7</accession>
<evidence type="ECO:0000313" key="1">
    <source>
        <dbReference type="EMBL" id="KAF2033144.1"/>
    </source>
</evidence>
<dbReference type="OrthoDB" id="270167at2759"/>
<evidence type="ECO:0008006" key="3">
    <source>
        <dbReference type="Google" id="ProtNLM"/>
    </source>
</evidence>
<comment type="caution">
    <text evidence="1">The sequence shown here is derived from an EMBL/GenBank/DDBJ whole genome shotgun (WGS) entry which is preliminary data.</text>
</comment>
<reference evidence="1" key="1">
    <citation type="journal article" date="2020" name="Stud. Mycol.">
        <title>101 Dothideomycetes genomes: a test case for predicting lifestyles and emergence of pathogens.</title>
        <authorList>
            <person name="Haridas S."/>
            <person name="Albert R."/>
            <person name="Binder M."/>
            <person name="Bloem J."/>
            <person name="Labutti K."/>
            <person name="Salamov A."/>
            <person name="Andreopoulos B."/>
            <person name="Baker S."/>
            <person name="Barry K."/>
            <person name="Bills G."/>
            <person name="Bluhm B."/>
            <person name="Cannon C."/>
            <person name="Castanera R."/>
            <person name="Culley D."/>
            <person name="Daum C."/>
            <person name="Ezra D."/>
            <person name="Gonzalez J."/>
            <person name="Henrissat B."/>
            <person name="Kuo A."/>
            <person name="Liang C."/>
            <person name="Lipzen A."/>
            <person name="Lutzoni F."/>
            <person name="Magnuson J."/>
            <person name="Mondo S."/>
            <person name="Nolan M."/>
            <person name="Ohm R."/>
            <person name="Pangilinan J."/>
            <person name="Park H.-J."/>
            <person name="Ramirez L."/>
            <person name="Alfaro M."/>
            <person name="Sun H."/>
            <person name="Tritt A."/>
            <person name="Yoshinaga Y."/>
            <person name="Zwiers L.-H."/>
            <person name="Turgeon B."/>
            <person name="Goodwin S."/>
            <person name="Spatafora J."/>
            <person name="Crous P."/>
            <person name="Grigoriev I."/>
        </authorList>
    </citation>
    <scope>NUCLEOTIDE SEQUENCE</scope>
    <source>
        <strain evidence="1">CBS 110217</strain>
    </source>
</reference>
<organism evidence="1 2">
    <name type="scientific">Setomelanomma holmii</name>
    <dbReference type="NCBI Taxonomy" id="210430"/>
    <lineage>
        <taxon>Eukaryota</taxon>
        <taxon>Fungi</taxon>
        <taxon>Dikarya</taxon>
        <taxon>Ascomycota</taxon>
        <taxon>Pezizomycotina</taxon>
        <taxon>Dothideomycetes</taxon>
        <taxon>Pleosporomycetidae</taxon>
        <taxon>Pleosporales</taxon>
        <taxon>Pleosporineae</taxon>
        <taxon>Phaeosphaeriaceae</taxon>
        <taxon>Setomelanomma</taxon>
    </lineage>
</organism>
<evidence type="ECO:0000313" key="2">
    <source>
        <dbReference type="Proteomes" id="UP000799777"/>
    </source>
</evidence>
<protein>
    <recommendedName>
        <fullName evidence="3">Heterokaryon incompatibility domain-containing protein</fullName>
    </recommendedName>
</protein>
<dbReference type="EMBL" id="ML978168">
    <property type="protein sequence ID" value="KAF2033144.1"/>
    <property type="molecule type" value="Genomic_DNA"/>
</dbReference>
<dbReference type="Proteomes" id="UP000799777">
    <property type="component" value="Unassembled WGS sequence"/>
</dbReference>
<gene>
    <name evidence="1" type="ORF">EK21DRAFT_59364</name>
</gene>
<proteinExistence type="predicted"/>
<keyword evidence="2" id="KW-1185">Reference proteome</keyword>
<dbReference type="AlphaFoldDB" id="A0A9P4HGF7"/>